<dbReference type="PRINTS" id="PR00367">
    <property type="entry name" value="ETHRSPELEMNT"/>
</dbReference>
<dbReference type="FunFam" id="3.30.730.10:FF:000001">
    <property type="entry name" value="Ethylene-responsive transcription factor 2"/>
    <property type="match status" value="1"/>
</dbReference>
<proteinExistence type="inferred from homology"/>
<evidence type="ECO:0000313" key="10">
    <source>
        <dbReference type="EMBL" id="CDY26605.1"/>
    </source>
</evidence>
<dbReference type="EMBL" id="LK032192">
    <property type="protein sequence ID" value="CDY26605.1"/>
    <property type="molecule type" value="Genomic_DNA"/>
</dbReference>
<dbReference type="InterPro" id="IPR001471">
    <property type="entry name" value="AP2/ERF_dom"/>
</dbReference>
<keyword evidence="5" id="KW-0804">Transcription</keyword>
<dbReference type="EMBL" id="HG994363">
    <property type="protein sequence ID" value="CAF2051100.1"/>
    <property type="molecule type" value="Genomic_DNA"/>
</dbReference>
<comment type="similarity">
    <text evidence="7">Belongs to the AP2/ERF transcription factor family. ERF subfamily.</text>
</comment>
<keyword evidence="11" id="KW-1185">Reference proteome</keyword>
<keyword evidence="6" id="KW-0539">Nucleus</keyword>
<evidence type="ECO:0000256" key="5">
    <source>
        <dbReference type="ARBA" id="ARBA00023163"/>
    </source>
</evidence>
<dbReference type="SUPFAM" id="SSF54171">
    <property type="entry name" value="DNA-binding domain"/>
    <property type="match status" value="1"/>
</dbReference>
<dbReference type="Proteomes" id="UP001295469">
    <property type="component" value="Chromosome A09"/>
</dbReference>
<evidence type="ECO:0000256" key="7">
    <source>
        <dbReference type="ARBA" id="ARBA00024343"/>
    </source>
</evidence>
<dbReference type="CDD" id="cd00018">
    <property type="entry name" value="AP2"/>
    <property type="match status" value="1"/>
</dbReference>
<evidence type="ECO:0000256" key="4">
    <source>
        <dbReference type="ARBA" id="ARBA00023125"/>
    </source>
</evidence>
<evidence type="ECO:0000256" key="3">
    <source>
        <dbReference type="ARBA" id="ARBA00023015"/>
    </source>
</evidence>
<reference evidence="10 11" key="1">
    <citation type="journal article" date="2014" name="Science">
        <title>Plant genetics. Early allopolyploid evolution in the post-Neolithic Brassica napus oilseed genome.</title>
        <authorList>
            <person name="Chalhoub B."/>
            <person name="Denoeud F."/>
            <person name="Liu S."/>
            <person name="Parkin I.A."/>
            <person name="Tang H."/>
            <person name="Wang X."/>
            <person name="Chiquet J."/>
            <person name="Belcram H."/>
            <person name="Tong C."/>
            <person name="Samans B."/>
            <person name="Correa M."/>
            <person name="Da Silva C."/>
            <person name="Just J."/>
            <person name="Falentin C."/>
            <person name="Koh C.S."/>
            <person name="Le Clainche I."/>
            <person name="Bernard M."/>
            <person name="Bento P."/>
            <person name="Noel B."/>
            <person name="Labadie K."/>
            <person name="Alberti A."/>
            <person name="Charles M."/>
            <person name="Arnaud D."/>
            <person name="Guo H."/>
            <person name="Daviaud C."/>
            <person name="Alamery S."/>
            <person name="Jabbari K."/>
            <person name="Zhao M."/>
            <person name="Edger P.P."/>
            <person name="Chelaifa H."/>
            <person name="Tack D."/>
            <person name="Lassalle G."/>
            <person name="Mestiri I."/>
            <person name="Schnel N."/>
            <person name="Le Paslier M.C."/>
            <person name="Fan G."/>
            <person name="Renault V."/>
            <person name="Bayer P.E."/>
            <person name="Golicz A.A."/>
            <person name="Manoli S."/>
            <person name="Lee T.H."/>
            <person name="Thi V.H."/>
            <person name="Chalabi S."/>
            <person name="Hu Q."/>
            <person name="Fan C."/>
            <person name="Tollenaere R."/>
            <person name="Lu Y."/>
            <person name="Battail C."/>
            <person name="Shen J."/>
            <person name="Sidebottom C.H."/>
            <person name="Wang X."/>
            <person name="Canaguier A."/>
            <person name="Chauveau A."/>
            <person name="Berard A."/>
            <person name="Deniot G."/>
            <person name="Guan M."/>
            <person name="Liu Z."/>
            <person name="Sun F."/>
            <person name="Lim Y.P."/>
            <person name="Lyons E."/>
            <person name="Town C.D."/>
            <person name="Bancroft I."/>
            <person name="Wang X."/>
            <person name="Meng J."/>
            <person name="Ma J."/>
            <person name="Pires J.C."/>
            <person name="King G.J."/>
            <person name="Brunel D."/>
            <person name="Delourme R."/>
            <person name="Renard M."/>
            <person name="Aury J.M."/>
            <person name="Adams K.L."/>
            <person name="Batley J."/>
            <person name="Snowdon R.J."/>
            <person name="Tost J."/>
            <person name="Edwards D."/>
            <person name="Zhou Y."/>
            <person name="Hua W."/>
            <person name="Sharpe A.G."/>
            <person name="Paterson A.H."/>
            <person name="Guan C."/>
            <person name="Wincker P."/>
        </authorList>
    </citation>
    <scope>NUCLEOTIDE SEQUENCE [LARGE SCALE GENOMIC DNA]</scope>
    <source>
        <strain evidence="11">cv. Darmor-bzh</strain>
    </source>
</reference>
<evidence type="ECO:0000259" key="8">
    <source>
        <dbReference type="PROSITE" id="PS51032"/>
    </source>
</evidence>
<reference evidence="9" key="3">
    <citation type="submission" date="2021-01" db="EMBL/GenBank/DDBJ databases">
        <authorList>
            <consortium name="Genoscope - CEA"/>
            <person name="William W."/>
        </authorList>
    </citation>
    <scope>NUCLEOTIDE SEQUENCE</scope>
</reference>
<evidence type="ECO:0000313" key="11">
    <source>
        <dbReference type="Proteomes" id="UP000028999"/>
    </source>
</evidence>
<protein>
    <submittedName>
        <fullName evidence="9">(rape) hypothetical protein</fullName>
    </submittedName>
    <submittedName>
        <fullName evidence="10">BnaA09g46720D protein</fullName>
    </submittedName>
</protein>
<feature type="domain" description="AP2/ERF" evidence="8">
    <location>
        <begin position="59"/>
        <end position="116"/>
    </location>
</feature>
<dbReference type="GO" id="GO:0005634">
    <property type="term" value="C:nucleus"/>
    <property type="evidence" value="ECO:0007669"/>
    <property type="project" value="UniProtKB-SubCell"/>
</dbReference>
<keyword evidence="3" id="KW-0805">Transcription regulation</keyword>
<dbReference type="OMA" id="WHANHAT"/>
<dbReference type="PROSITE" id="PS51032">
    <property type="entry name" value="AP2_ERF"/>
    <property type="match status" value="1"/>
</dbReference>
<evidence type="ECO:0000256" key="2">
    <source>
        <dbReference type="ARBA" id="ARBA00022745"/>
    </source>
</evidence>
<sequence>MEEALRKFNESTHSFLPGYEPDPIPLTRIFASDANSPQVNNTPSSKEAIVTITGSGRTRYRGVRRRPWGRYAAEIRDPTSKERRWLGTFDTAEQAACAYDCAAREFRGSKARTNYTYPVTNPVAEPRFSFSSNKSMKAVRSPIPSPLKMNTQPLLWYSSHETATNGSSSPSCSLTKTASISSSADENYTEFFPQEHSDSGLLQDIVQEFLKKKRNQPPPLIPPPPPPPSPPMVGHLENFREFSANSLFQPMVETSKLDCYGNISYQDGDSGFFYGMSSVADGGFTYGSDAWGLS</sequence>
<dbReference type="SMART" id="SM00380">
    <property type="entry name" value="AP2"/>
    <property type="match status" value="1"/>
</dbReference>
<dbReference type="Pfam" id="PF00847">
    <property type="entry name" value="AP2"/>
    <property type="match status" value="1"/>
</dbReference>
<dbReference type="AlphaFoldDB" id="A0A078GJC7"/>
<dbReference type="GO" id="GO:0003677">
    <property type="term" value="F:DNA binding"/>
    <property type="evidence" value="ECO:0007669"/>
    <property type="project" value="UniProtKB-KW"/>
</dbReference>
<evidence type="ECO:0000256" key="6">
    <source>
        <dbReference type="ARBA" id="ARBA00023242"/>
    </source>
</evidence>
<dbReference type="Proteomes" id="UP000028999">
    <property type="component" value="Unassembled WGS sequence"/>
</dbReference>
<accession>A0A078GJC7</accession>
<dbReference type="InterPro" id="IPR016177">
    <property type="entry name" value="DNA-bd_dom_sf"/>
</dbReference>
<comment type="subcellular location">
    <subcellularLocation>
        <location evidence="1">Nucleus</location>
    </subcellularLocation>
</comment>
<dbReference type="Gene3D" id="3.30.730.10">
    <property type="entry name" value="AP2/ERF domain"/>
    <property type="match status" value="1"/>
</dbReference>
<dbReference type="STRING" id="3708.A0A078GJC7"/>
<dbReference type="SMR" id="A0A078GJC7"/>
<keyword evidence="4" id="KW-0238">DNA-binding</keyword>
<dbReference type="GO" id="GO:0003700">
    <property type="term" value="F:DNA-binding transcription factor activity"/>
    <property type="evidence" value="ECO:0007669"/>
    <property type="project" value="InterPro"/>
</dbReference>
<keyword evidence="2" id="KW-0936">Ethylene signaling pathway</keyword>
<dbReference type="PANTHER" id="PTHR31677">
    <property type="entry name" value="AP2 DOMAIN CLASS TRANSCRIPTION FACTOR"/>
    <property type="match status" value="1"/>
</dbReference>
<dbReference type="Gramene" id="CDY26605">
    <property type="protein sequence ID" value="CDY26605"/>
    <property type="gene ID" value="GSBRNA2T00035476001"/>
</dbReference>
<dbReference type="PaxDb" id="3708-A0A078GJC7"/>
<evidence type="ECO:0000256" key="1">
    <source>
        <dbReference type="ARBA" id="ARBA00004123"/>
    </source>
</evidence>
<dbReference type="PANTHER" id="PTHR31677:SF102">
    <property type="entry name" value="AP2_ERF DOMAIN-CONTAINING PROTEIN"/>
    <property type="match status" value="1"/>
</dbReference>
<dbReference type="InterPro" id="IPR036955">
    <property type="entry name" value="AP2/ERF_dom_sf"/>
</dbReference>
<organism evidence="10 11">
    <name type="scientific">Brassica napus</name>
    <name type="common">Rape</name>
    <dbReference type="NCBI Taxonomy" id="3708"/>
    <lineage>
        <taxon>Eukaryota</taxon>
        <taxon>Viridiplantae</taxon>
        <taxon>Streptophyta</taxon>
        <taxon>Embryophyta</taxon>
        <taxon>Tracheophyta</taxon>
        <taxon>Spermatophyta</taxon>
        <taxon>Magnoliopsida</taxon>
        <taxon>eudicotyledons</taxon>
        <taxon>Gunneridae</taxon>
        <taxon>Pentapetalae</taxon>
        <taxon>rosids</taxon>
        <taxon>malvids</taxon>
        <taxon>Brassicales</taxon>
        <taxon>Brassicaceae</taxon>
        <taxon>Brassiceae</taxon>
        <taxon>Brassica</taxon>
    </lineage>
</organism>
<gene>
    <name evidence="10" type="primary">BnaA09g46720D</name>
    <name evidence="9" type="ORF">DARMORV10_A09P63490.1</name>
    <name evidence="10" type="ORF">GSBRNA2T00035476001</name>
</gene>
<name>A0A078GJC7_BRANA</name>
<dbReference type="GO" id="GO:0009873">
    <property type="term" value="P:ethylene-activated signaling pathway"/>
    <property type="evidence" value="ECO:0007669"/>
    <property type="project" value="UniProtKB-KW"/>
</dbReference>
<reference evidence="10" key="2">
    <citation type="submission" date="2014-06" db="EMBL/GenBank/DDBJ databases">
        <authorList>
            <person name="Genoscope - CEA"/>
        </authorList>
    </citation>
    <scope>NUCLEOTIDE SEQUENCE</scope>
</reference>
<evidence type="ECO:0000313" key="9">
    <source>
        <dbReference type="EMBL" id="CAF2051100.1"/>
    </source>
</evidence>